<keyword evidence="1" id="KW-0732">Signal</keyword>
<name>A0AB39X869_9GAMM</name>
<sequence>MPFKRLLVTLKPLLLGLVTLLSWTLPSPAMANALKGLQVTPKTCVQEAGASSCNMTVRIRYPTILAQPSCLWLSSVEAARQQLQCFAQGTPISTQRQVRLQQDGLIELQLVNGNVVASAELRIAQLIESKRRKRRGLGWNIL</sequence>
<gene>
    <name evidence="2" type="ORF">AB8S08_03250</name>
</gene>
<feature type="signal peptide" evidence="1">
    <location>
        <begin position="1"/>
        <end position="31"/>
    </location>
</feature>
<accession>A0AB39X869</accession>
<evidence type="ECO:0000313" key="2">
    <source>
        <dbReference type="EMBL" id="XDV10230.1"/>
    </source>
</evidence>
<dbReference type="RefSeq" id="WP_369743580.1">
    <property type="nucleotide sequence ID" value="NZ_CP165718.1"/>
</dbReference>
<protein>
    <submittedName>
        <fullName evidence="2">DUF3019 domain-containing protein</fullName>
    </submittedName>
</protein>
<dbReference type="AlphaFoldDB" id="A0AB39X869"/>
<dbReference type="Pfam" id="PF11456">
    <property type="entry name" value="DUF3019"/>
    <property type="match status" value="1"/>
</dbReference>
<dbReference type="InterPro" id="IPR021559">
    <property type="entry name" value="DUF3019"/>
</dbReference>
<evidence type="ECO:0000256" key="1">
    <source>
        <dbReference type="SAM" id="SignalP"/>
    </source>
</evidence>
<feature type="chain" id="PRO_5044277768" evidence="1">
    <location>
        <begin position="32"/>
        <end position="142"/>
    </location>
</feature>
<proteinExistence type="predicted"/>
<reference evidence="2" key="1">
    <citation type="submission" date="2024-07" db="EMBL/GenBank/DDBJ databases">
        <title>Whole genome sequence of bacterial strains from algal surface.</title>
        <authorList>
            <person name="Kumar P."/>
        </authorList>
    </citation>
    <scope>NUCLEOTIDE SEQUENCE</scope>
    <source>
        <strain evidence="2">PP-1MA</strain>
    </source>
</reference>
<dbReference type="EMBL" id="CP165718">
    <property type="protein sequence ID" value="XDV10230.1"/>
    <property type="molecule type" value="Genomic_DNA"/>
</dbReference>
<organism evidence="2">
    <name type="scientific">Pseudidiomarina sp. PP-1MA</name>
    <dbReference type="NCBI Taxonomy" id="3237706"/>
    <lineage>
        <taxon>Bacteria</taxon>
        <taxon>Pseudomonadati</taxon>
        <taxon>Pseudomonadota</taxon>
        <taxon>Gammaproteobacteria</taxon>
        <taxon>Alteromonadales</taxon>
        <taxon>Idiomarinaceae</taxon>
        <taxon>Pseudidiomarina</taxon>
    </lineage>
</organism>